<evidence type="ECO:0000256" key="2">
    <source>
        <dbReference type="ARBA" id="ARBA00022670"/>
    </source>
</evidence>
<evidence type="ECO:0000256" key="9">
    <source>
        <dbReference type="SAM" id="MobiDB-lite"/>
    </source>
</evidence>
<dbReference type="GO" id="GO:0006508">
    <property type="term" value="P:proteolysis"/>
    <property type="evidence" value="ECO:0007669"/>
    <property type="project" value="UniProtKB-KW"/>
</dbReference>
<keyword evidence="7" id="KW-1015">Disulfide bond</keyword>
<feature type="chain" id="PRO_5042969783" evidence="11">
    <location>
        <begin position="22"/>
        <end position="560"/>
    </location>
</feature>
<feature type="signal peptide" evidence="11">
    <location>
        <begin position="1"/>
        <end position="21"/>
    </location>
</feature>
<dbReference type="SUPFAM" id="SSF50630">
    <property type="entry name" value="Acid proteases"/>
    <property type="match status" value="1"/>
</dbReference>
<feature type="domain" description="Peptidase A1" evidence="12">
    <location>
        <begin position="73"/>
        <end position="410"/>
    </location>
</feature>
<comment type="similarity">
    <text evidence="1 8">Belongs to the peptidase A1 family.</text>
</comment>
<dbReference type="PRINTS" id="PR00792">
    <property type="entry name" value="PEPSIN"/>
</dbReference>
<keyword evidence="3 11" id="KW-0732">Signal</keyword>
<feature type="disulfide bond" evidence="7">
    <location>
        <begin position="327"/>
        <end position="373"/>
    </location>
</feature>
<dbReference type="PANTHER" id="PTHR47966">
    <property type="entry name" value="BETA-SITE APP-CLEAVING ENZYME, ISOFORM A-RELATED"/>
    <property type="match status" value="1"/>
</dbReference>
<keyword evidence="2 8" id="KW-0645">Protease</keyword>
<protein>
    <submittedName>
        <fullName evidence="13">Aspartic peptidase domain-containing protein</fullName>
    </submittedName>
</protein>
<name>A0AAD7QTS5_9ASCO</name>
<dbReference type="InterPro" id="IPR033121">
    <property type="entry name" value="PEPTIDASE_A1"/>
</dbReference>
<evidence type="ECO:0000256" key="1">
    <source>
        <dbReference type="ARBA" id="ARBA00007447"/>
    </source>
</evidence>
<dbReference type="PROSITE" id="PS51767">
    <property type="entry name" value="PEPTIDASE_A1"/>
    <property type="match status" value="1"/>
</dbReference>
<keyword evidence="10" id="KW-1133">Transmembrane helix</keyword>
<dbReference type="GO" id="GO:0004190">
    <property type="term" value="F:aspartic-type endopeptidase activity"/>
    <property type="evidence" value="ECO:0007669"/>
    <property type="project" value="UniProtKB-KW"/>
</dbReference>
<evidence type="ECO:0000313" key="13">
    <source>
        <dbReference type="EMBL" id="KAJ8101315.1"/>
    </source>
</evidence>
<dbReference type="Pfam" id="PF00026">
    <property type="entry name" value="Asp"/>
    <property type="match status" value="1"/>
</dbReference>
<keyword evidence="10" id="KW-0812">Transmembrane</keyword>
<accession>A0AAD7QTS5</accession>
<dbReference type="InterPro" id="IPR021109">
    <property type="entry name" value="Peptidase_aspartic_dom_sf"/>
</dbReference>
<evidence type="ECO:0000256" key="7">
    <source>
        <dbReference type="PIRSR" id="PIRSR601461-2"/>
    </source>
</evidence>
<reference evidence="13" key="1">
    <citation type="submission" date="2023-03" db="EMBL/GenBank/DDBJ databases">
        <title>Near-Complete genome sequence of Lipomyces tetrasporous NRRL Y-64009, an oleaginous yeast capable of growing on lignocellulosic hydrolysates.</title>
        <authorList>
            <consortium name="Lawrence Berkeley National Laboratory"/>
            <person name="Jagtap S.S."/>
            <person name="Liu J.-J."/>
            <person name="Walukiewicz H.E."/>
            <person name="Pangilinan J."/>
            <person name="Lipzen A."/>
            <person name="Ahrendt S."/>
            <person name="Koriabine M."/>
            <person name="Cobaugh K."/>
            <person name="Salamov A."/>
            <person name="Yoshinaga Y."/>
            <person name="Ng V."/>
            <person name="Daum C."/>
            <person name="Grigoriev I.V."/>
            <person name="Slininger P.J."/>
            <person name="Dien B.S."/>
            <person name="Jin Y.-S."/>
            <person name="Rao C.V."/>
        </authorList>
    </citation>
    <scope>NUCLEOTIDE SEQUENCE</scope>
    <source>
        <strain evidence="13">NRRL Y-64009</strain>
    </source>
</reference>
<dbReference type="Gene3D" id="2.40.70.10">
    <property type="entry name" value="Acid Proteases"/>
    <property type="match status" value="2"/>
</dbReference>
<dbReference type="GeneID" id="80886948"/>
<evidence type="ECO:0000256" key="4">
    <source>
        <dbReference type="ARBA" id="ARBA00022750"/>
    </source>
</evidence>
<sequence>MALSAYSTAFIALLLAADAACSVPGTVSFNIVRENRRVGAPNLFEHRHRHRLQRRDSIANTVEVSLENQDYLYLADIQVGTPGQTLRVQIDTGSSDLWIQSGENELCQEYNDPCGESGIFEPEDSESYVYQSSNFLIRYGDRTYARGDYAYESVTLGGATVTNMTIAVATDGNATEGVFGIGYPSNEAIISQYGPEYQYPNLPDLLVEQGLIQSRVYSLWLNDLDASDGNILFGGVDRKKFSGALAELPIATYTGESEPSEFFIFLEGLGFTDVDGSPHQAVTSMKTPVLLDSGTSFNYLAPDILEAIASIINAEYSSDLDFYIQRCDVTSLEASIDFYFDGVTIKVPLNEIILPAISRTGEPITFTDGAPVCLLSVRPDSDIGVSILGDTFLRSAYVVYDLDNHVIGLAQTIYNQTESDVVAISGSLSDVNGQSSSATSASSFGAGPTETESDVVATGGSLSDVNGESSSATSASSSGARPTATDETSLTTLVTTAPSAFSSSNPRIVATSTSPAPAATSTGASSSNGIVHESVRILLGGCVILTCAFVGGIGSLLDVF</sequence>
<dbReference type="PANTHER" id="PTHR47966:SF65">
    <property type="entry name" value="ASPARTIC-TYPE ENDOPEPTIDASE"/>
    <property type="match status" value="1"/>
</dbReference>
<dbReference type="Proteomes" id="UP001217417">
    <property type="component" value="Unassembled WGS sequence"/>
</dbReference>
<keyword evidence="10" id="KW-0472">Membrane</keyword>
<organism evidence="13 14">
    <name type="scientific">Lipomyces tetrasporus</name>
    <dbReference type="NCBI Taxonomy" id="54092"/>
    <lineage>
        <taxon>Eukaryota</taxon>
        <taxon>Fungi</taxon>
        <taxon>Dikarya</taxon>
        <taxon>Ascomycota</taxon>
        <taxon>Saccharomycotina</taxon>
        <taxon>Lipomycetes</taxon>
        <taxon>Lipomycetales</taxon>
        <taxon>Lipomycetaceae</taxon>
        <taxon>Lipomyces</taxon>
    </lineage>
</organism>
<dbReference type="RefSeq" id="XP_056044765.1">
    <property type="nucleotide sequence ID" value="XM_056191782.1"/>
</dbReference>
<dbReference type="PROSITE" id="PS00141">
    <property type="entry name" value="ASP_PROTEASE"/>
    <property type="match status" value="1"/>
</dbReference>
<evidence type="ECO:0000256" key="11">
    <source>
        <dbReference type="SAM" id="SignalP"/>
    </source>
</evidence>
<evidence type="ECO:0000256" key="8">
    <source>
        <dbReference type="RuleBase" id="RU000454"/>
    </source>
</evidence>
<feature type="compositionally biased region" description="Low complexity" evidence="9">
    <location>
        <begin position="510"/>
        <end position="526"/>
    </location>
</feature>
<keyword evidence="14" id="KW-1185">Reference proteome</keyword>
<evidence type="ECO:0000256" key="5">
    <source>
        <dbReference type="ARBA" id="ARBA00022801"/>
    </source>
</evidence>
<dbReference type="InterPro" id="IPR033876">
    <property type="entry name" value="SAP-like"/>
</dbReference>
<evidence type="ECO:0000313" key="14">
    <source>
        <dbReference type="Proteomes" id="UP001217417"/>
    </source>
</evidence>
<keyword evidence="4 8" id="KW-0064">Aspartyl protease</keyword>
<feature type="region of interest" description="Disordered" evidence="9">
    <location>
        <begin position="437"/>
        <end position="526"/>
    </location>
</feature>
<proteinExistence type="inferred from homology"/>
<evidence type="ECO:0000256" key="10">
    <source>
        <dbReference type="SAM" id="Phobius"/>
    </source>
</evidence>
<dbReference type="EMBL" id="JARPMG010000004">
    <property type="protein sequence ID" value="KAJ8101315.1"/>
    <property type="molecule type" value="Genomic_DNA"/>
</dbReference>
<evidence type="ECO:0000256" key="3">
    <source>
        <dbReference type="ARBA" id="ARBA00022729"/>
    </source>
</evidence>
<dbReference type="InterPro" id="IPR001969">
    <property type="entry name" value="Aspartic_peptidase_AS"/>
</dbReference>
<comment type="caution">
    <text evidence="13">The sequence shown here is derived from an EMBL/GenBank/DDBJ whole genome shotgun (WGS) entry which is preliminary data.</text>
</comment>
<keyword evidence="5 8" id="KW-0378">Hydrolase</keyword>
<dbReference type="FunFam" id="2.40.70.10:FF:000011">
    <property type="entry name" value="Aspartic protease"/>
    <property type="match status" value="1"/>
</dbReference>
<feature type="active site" evidence="6">
    <location>
        <position position="91"/>
    </location>
</feature>
<evidence type="ECO:0000256" key="6">
    <source>
        <dbReference type="PIRSR" id="PIRSR601461-1"/>
    </source>
</evidence>
<gene>
    <name evidence="13" type="ORF">POJ06DRAFT_94235</name>
</gene>
<feature type="active site" evidence="6">
    <location>
        <position position="292"/>
    </location>
</feature>
<feature type="transmembrane region" description="Helical" evidence="10">
    <location>
        <begin position="537"/>
        <end position="557"/>
    </location>
</feature>
<dbReference type="AlphaFoldDB" id="A0AAD7QTS5"/>
<feature type="compositionally biased region" description="Low complexity" evidence="9">
    <location>
        <begin position="469"/>
        <end position="499"/>
    </location>
</feature>
<evidence type="ECO:0000259" key="12">
    <source>
        <dbReference type="PROSITE" id="PS51767"/>
    </source>
</evidence>
<dbReference type="InterPro" id="IPR001461">
    <property type="entry name" value="Aspartic_peptidase_A1"/>
</dbReference>
<dbReference type="CDD" id="cd05474">
    <property type="entry name" value="SAP_like"/>
    <property type="match status" value="1"/>
</dbReference>